<feature type="transmembrane region" description="Helical" evidence="2">
    <location>
        <begin position="7"/>
        <end position="24"/>
    </location>
</feature>
<name>A0A517YSR2_9BACT</name>
<feature type="compositionally biased region" description="Basic and acidic residues" evidence="1">
    <location>
        <begin position="198"/>
        <end position="220"/>
    </location>
</feature>
<feature type="region of interest" description="Disordered" evidence="1">
    <location>
        <begin position="198"/>
        <end position="230"/>
    </location>
</feature>
<sequence length="230" mass="25452">MKQQLSYKIRVYVIVLVSITTIMANKSFGQFQSPIIHDPTNGIQLIESVRDSIQKAVQMIKQIDQMAKTLKGLANLKMPGIGDGFGDVNSALKQVADQEEGLDNYPVKFDGQITVEQMIDLDQQAAKAVRDFADKVKSAAEKIEQDRKAVSDRISSIIGGSNAAEGETSAFQAHNHLLSVMSVEQGKLSALRSLRARLREESQARDQSRESLKEKYREQAIESTKVLTGE</sequence>
<accession>A0A517YSR2</accession>
<reference evidence="3 4" key="1">
    <citation type="submission" date="2019-02" db="EMBL/GenBank/DDBJ databases">
        <title>Deep-cultivation of Planctomycetes and their phenomic and genomic characterization uncovers novel biology.</title>
        <authorList>
            <person name="Wiegand S."/>
            <person name="Jogler M."/>
            <person name="Boedeker C."/>
            <person name="Pinto D."/>
            <person name="Vollmers J."/>
            <person name="Rivas-Marin E."/>
            <person name="Kohn T."/>
            <person name="Peeters S.H."/>
            <person name="Heuer A."/>
            <person name="Rast P."/>
            <person name="Oberbeckmann S."/>
            <person name="Bunk B."/>
            <person name="Jeske O."/>
            <person name="Meyerdierks A."/>
            <person name="Storesund J.E."/>
            <person name="Kallscheuer N."/>
            <person name="Luecker S."/>
            <person name="Lage O.M."/>
            <person name="Pohl T."/>
            <person name="Merkel B.J."/>
            <person name="Hornburger P."/>
            <person name="Mueller R.-W."/>
            <person name="Bruemmer F."/>
            <person name="Labrenz M."/>
            <person name="Spormann A.M."/>
            <person name="Op den Camp H."/>
            <person name="Overmann J."/>
            <person name="Amann R."/>
            <person name="Jetten M.S.M."/>
            <person name="Mascher T."/>
            <person name="Medema M.H."/>
            <person name="Devos D.P."/>
            <person name="Kaster A.-K."/>
            <person name="Ovreas L."/>
            <person name="Rohde M."/>
            <person name="Galperin M.Y."/>
            <person name="Jogler C."/>
        </authorList>
    </citation>
    <scope>NUCLEOTIDE SEQUENCE [LARGE SCALE GENOMIC DNA]</scope>
    <source>
        <strain evidence="3 4">KS4</strain>
    </source>
</reference>
<protein>
    <submittedName>
        <fullName evidence="3">Uncharacterized protein</fullName>
    </submittedName>
</protein>
<organism evidence="3 4">
    <name type="scientific">Poriferisphaera corsica</name>
    <dbReference type="NCBI Taxonomy" id="2528020"/>
    <lineage>
        <taxon>Bacteria</taxon>
        <taxon>Pseudomonadati</taxon>
        <taxon>Planctomycetota</taxon>
        <taxon>Phycisphaerae</taxon>
        <taxon>Phycisphaerales</taxon>
        <taxon>Phycisphaeraceae</taxon>
        <taxon>Poriferisphaera</taxon>
    </lineage>
</organism>
<evidence type="ECO:0000256" key="1">
    <source>
        <dbReference type="SAM" id="MobiDB-lite"/>
    </source>
</evidence>
<dbReference type="AlphaFoldDB" id="A0A517YSR2"/>
<keyword evidence="2" id="KW-1133">Transmembrane helix</keyword>
<evidence type="ECO:0000313" key="4">
    <source>
        <dbReference type="Proteomes" id="UP000317369"/>
    </source>
</evidence>
<evidence type="ECO:0000313" key="3">
    <source>
        <dbReference type="EMBL" id="QDU33254.1"/>
    </source>
</evidence>
<keyword evidence="4" id="KW-1185">Reference proteome</keyword>
<evidence type="ECO:0000256" key="2">
    <source>
        <dbReference type="SAM" id="Phobius"/>
    </source>
</evidence>
<keyword evidence="2" id="KW-0472">Membrane</keyword>
<dbReference type="Proteomes" id="UP000317369">
    <property type="component" value="Chromosome"/>
</dbReference>
<feature type="compositionally biased region" description="Polar residues" evidence="1">
    <location>
        <begin position="221"/>
        <end position="230"/>
    </location>
</feature>
<dbReference type="KEGG" id="pcor:KS4_12990"/>
<keyword evidence="2" id="KW-0812">Transmembrane</keyword>
<dbReference type="EMBL" id="CP036425">
    <property type="protein sequence ID" value="QDU33254.1"/>
    <property type="molecule type" value="Genomic_DNA"/>
</dbReference>
<proteinExistence type="predicted"/>
<gene>
    <name evidence="3" type="ORF">KS4_12990</name>
</gene>